<dbReference type="CDD" id="cd00082">
    <property type="entry name" value="HisKA"/>
    <property type="match status" value="1"/>
</dbReference>
<dbReference type="Gene3D" id="3.30.450.20">
    <property type="entry name" value="PAS domain"/>
    <property type="match status" value="1"/>
</dbReference>
<evidence type="ECO:0000256" key="15">
    <source>
        <dbReference type="ARBA" id="ARBA00064003"/>
    </source>
</evidence>
<dbReference type="Gene3D" id="3.40.50.2300">
    <property type="match status" value="2"/>
</dbReference>
<dbReference type="NCBIfam" id="TIGR00229">
    <property type="entry name" value="sensory_box"/>
    <property type="match status" value="1"/>
</dbReference>
<evidence type="ECO:0000256" key="19">
    <source>
        <dbReference type="PROSITE-ProRule" id="PRU00169"/>
    </source>
</evidence>
<evidence type="ECO:0000256" key="4">
    <source>
        <dbReference type="ARBA" id="ARBA00012438"/>
    </source>
</evidence>
<dbReference type="SUPFAM" id="SSF55781">
    <property type="entry name" value="GAF domain-like"/>
    <property type="match status" value="1"/>
</dbReference>
<feature type="region of interest" description="Disordered" evidence="20">
    <location>
        <begin position="1218"/>
        <end position="1300"/>
    </location>
</feature>
<dbReference type="InterPro" id="IPR001610">
    <property type="entry name" value="PAC"/>
</dbReference>
<keyword evidence="6 19" id="KW-0597">Phosphoprotein</keyword>
<evidence type="ECO:0000256" key="16">
    <source>
        <dbReference type="ARBA" id="ARBA00068150"/>
    </source>
</evidence>
<dbReference type="SMART" id="SM00304">
    <property type="entry name" value="HAMP"/>
    <property type="match status" value="1"/>
</dbReference>
<dbReference type="PANTHER" id="PTHR45339:SF1">
    <property type="entry name" value="HYBRID SIGNAL TRANSDUCTION HISTIDINE KINASE J"/>
    <property type="match status" value="1"/>
</dbReference>
<dbReference type="Pfam" id="PF08447">
    <property type="entry name" value="PAS_3"/>
    <property type="match status" value="1"/>
</dbReference>
<dbReference type="RefSeq" id="WP_015174440.1">
    <property type="nucleotide sequence ID" value="NC_019729.1"/>
</dbReference>
<dbReference type="InterPro" id="IPR000014">
    <property type="entry name" value="PAS"/>
</dbReference>
<dbReference type="Gene3D" id="6.10.340.10">
    <property type="match status" value="1"/>
</dbReference>
<evidence type="ECO:0000256" key="6">
    <source>
        <dbReference type="ARBA" id="ARBA00022553"/>
    </source>
</evidence>
<dbReference type="STRING" id="179408.Osc7112_0508"/>
<dbReference type="InterPro" id="IPR013655">
    <property type="entry name" value="PAS_fold_3"/>
</dbReference>
<dbReference type="FunFam" id="1.10.287.130:FF:000002">
    <property type="entry name" value="Two-component osmosensing histidine kinase"/>
    <property type="match status" value="1"/>
</dbReference>
<dbReference type="PROSITE" id="PS50110">
    <property type="entry name" value="RESPONSE_REGULATORY"/>
    <property type="match status" value="2"/>
</dbReference>
<dbReference type="PRINTS" id="PR00344">
    <property type="entry name" value="BCTRLSENSOR"/>
</dbReference>
<protein>
    <recommendedName>
        <fullName evidence="17">Circadian input-output histidine kinase CikA</fullName>
        <ecNumber evidence="4">2.7.13.3</ecNumber>
    </recommendedName>
    <alternativeName>
        <fullName evidence="16">Sensory/regulatory protein RpfC</fullName>
    </alternativeName>
</protein>
<dbReference type="Gene3D" id="3.30.450.40">
    <property type="match status" value="1"/>
</dbReference>
<dbReference type="InterPro" id="IPR008207">
    <property type="entry name" value="Sig_transdc_His_kin_Hpt_dom"/>
</dbReference>
<dbReference type="PANTHER" id="PTHR45339">
    <property type="entry name" value="HYBRID SIGNAL TRANSDUCTION HISTIDINE KINASE J"/>
    <property type="match status" value="1"/>
</dbReference>
<dbReference type="Pfam" id="PF05228">
    <property type="entry name" value="CHASE4"/>
    <property type="match status" value="1"/>
</dbReference>
<dbReference type="Pfam" id="PF00512">
    <property type="entry name" value="HisKA"/>
    <property type="match status" value="1"/>
</dbReference>
<keyword evidence="13" id="KW-0902">Two-component regulatory system</keyword>
<dbReference type="SMART" id="SM00388">
    <property type="entry name" value="HisKA"/>
    <property type="match status" value="1"/>
</dbReference>
<dbReference type="SMART" id="SM00387">
    <property type="entry name" value="HATPase_c"/>
    <property type="match status" value="1"/>
</dbReference>
<evidence type="ECO:0000256" key="11">
    <source>
        <dbReference type="ARBA" id="ARBA00022840"/>
    </source>
</evidence>
<feature type="domain" description="Histidine kinase" evidence="21">
    <location>
        <begin position="693"/>
        <end position="917"/>
    </location>
</feature>
<dbReference type="SUPFAM" id="SSF47384">
    <property type="entry name" value="Homodimeric domain of signal transducing histidine kinase"/>
    <property type="match status" value="1"/>
</dbReference>
<dbReference type="InterPro" id="IPR003594">
    <property type="entry name" value="HATPase_dom"/>
</dbReference>
<name>K9VB90_9CYAN</name>
<dbReference type="CDD" id="cd00130">
    <property type="entry name" value="PAS"/>
    <property type="match status" value="1"/>
</dbReference>
<keyword evidence="8" id="KW-0812">Transmembrane</keyword>
<dbReference type="EC" id="2.7.13.3" evidence="4"/>
<dbReference type="GO" id="GO:0000155">
    <property type="term" value="F:phosphorelay sensor kinase activity"/>
    <property type="evidence" value="ECO:0007669"/>
    <property type="project" value="InterPro"/>
</dbReference>
<dbReference type="InterPro" id="IPR011006">
    <property type="entry name" value="CheY-like_superfamily"/>
</dbReference>
<dbReference type="PROSITE" id="PS50109">
    <property type="entry name" value="HIS_KIN"/>
    <property type="match status" value="1"/>
</dbReference>
<keyword evidence="5" id="KW-1003">Cell membrane</keyword>
<dbReference type="HOGENOM" id="CLU_004024_0_0_3"/>
<keyword evidence="28" id="KW-1185">Reference proteome</keyword>
<dbReference type="Pfam" id="PF00672">
    <property type="entry name" value="HAMP"/>
    <property type="match status" value="1"/>
</dbReference>
<dbReference type="SUPFAM" id="SSF52172">
    <property type="entry name" value="CheY-like"/>
    <property type="match status" value="3"/>
</dbReference>
<keyword evidence="9" id="KW-0547">Nucleotide-binding</keyword>
<dbReference type="eggNOG" id="COG3322">
    <property type="taxonomic scope" value="Bacteria"/>
</dbReference>
<evidence type="ECO:0000259" key="22">
    <source>
        <dbReference type="PROSITE" id="PS50110"/>
    </source>
</evidence>
<evidence type="ECO:0000256" key="20">
    <source>
        <dbReference type="SAM" id="MobiDB-lite"/>
    </source>
</evidence>
<evidence type="ECO:0000259" key="21">
    <source>
        <dbReference type="PROSITE" id="PS50109"/>
    </source>
</evidence>
<dbReference type="InterPro" id="IPR001789">
    <property type="entry name" value="Sig_transdc_resp-reg_receiver"/>
</dbReference>
<evidence type="ECO:0000259" key="24">
    <source>
        <dbReference type="PROSITE" id="PS50113"/>
    </source>
</evidence>
<dbReference type="InterPro" id="IPR035965">
    <property type="entry name" value="PAS-like_dom_sf"/>
</dbReference>
<proteinExistence type="inferred from homology"/>
<comment type="catalytic activity">
    <reaction evidence="1">
        <text>ATP + protein L-histidine = ADP + protein N-phospho-L-histidine.</text>
        <dbReference type="EC" id="2.7.13.3"/>
    </reaction>
</comment>
<keyword evidence="7" id="KW-0808">Transferase</keyword>
<evidence type="ECO:0000256" key="5">
    <source>
        <dbReference type="ARBA" id="ARBA00022475"/>
    </source>
</evidence>
<comment type="similarity">
    <text evidence="3">In the N-terminal section; belongs to the phytochrome family.</text>
</comment>
<evidence type="ECO:0000259" key="26">
    <source>
        <dbReference type="PROSITE" id="PS50894"/>
    </source>
</evidence>
<dbReference type="Pfam" id="PF01590">
    <property type="entry name" value="GAF"/>
    <property type="match status" value="1"/>
</dbReference>
<evidence type="ECO:0000256" key="7">
    <source>
        <dbReference type="ARBA" id="ARBA00022679"/>
    </source>
</evidence>
<accession>K9VB90</accession>
<dbReference type="FunFam" id="3.30.565.10:FF:000010">
    <property type="entry name" value="Sensor histidine kinase RcsC"/>
    <property type="match status" value="1"/>
</dbReference>
<dbReference type="InterPro" id="IPR007892">
    <property type="entry name" value="CHASE4"/>
</dbReference>
<dbReference type="Pfam" id="PF00072">
    <property type="entry name" value="Response_reg"/>
    <property type="match status" value="2"/>
</dbReference>
<dbReference type="PROSITE" id="PS50113">
    <property type="entry name" value="PAC"/>
    <property type="match status" value="1"/>
</dbReference>
<dbReference type="eggNOG" id="COG0784">
    <property type="taxonomic scope" value="Bacteria"/>
</dbReference>
<feature type="modified residue" description="4-aspartylphosphate" evidence="19">
    <location>
        <position position="1195"/>
    </location>
</feature>
<dbReference type="Gene3D" id="1.20.120.160">
    <property type="entry name" value="HPT domain"/>
    <property type="match status" value="1"/>
</dbReference>
<dbReference type="SUPFAM" id="SSF47226">
    <property type="entry name" value="Histidine-containing phosphotransfer domain, HPT domain"/>
    <property type="match status" value="1"/>
</dbReference>
<dbReference type="InterPro" id="IPR036097">
    <property type="entry name" value="HisK_dim/P_sf"/>
</dbReference>
<dbReference type="InterPro" id="IPR003661">
    <property type="entry name" value="HisK_dim/P_dom"/>
</dbReference>
<feature type="domain" description="HAMP" evidence="25">
    <location>
        <begin position="319"/>
        <end position="372"/>
    </location>
</feature>
<dbReference type="Pfam" id="PF01627">
    <property type="entry name" value="Hpt"/>
    <property type="match status" value="1"/>
</dbReference>
<dbReference type="Gene3D" id="1.10.287.130">
    <property type="match status" value="1"/>
</dbReference>
<evidence type="ECO:0000256" key="3">
    <source>
        <dbReference type="ARBA" id="ARBA00006402"/>
    </source>
</evidence>
<dbReference type="eggNOG" id="COG2205">
    <property type="taxonomic scope" value="Bacteria"/>
</dbReference>
<evidence type="ECO:0000256" key="2">
    <source>
        <dbReference type="ARBA" id="ARBA00004651"/>
    </source>
</evidence>
<dbReference type="CDD" id="cd00088">
    <property type="entry name" value="HPT"/>
    <property type="match status" value="1"/>
</dbReference>
<dbReference type="CDD" id="cd06225">
    <property type="entry name" value="HAMP"/>
    <property type="match status" value="1"/>
</dbReference>
<feature type="domain" description="Response regulatory" evidence="22">
    <location>
        <begin position="999"/>
        <end position="1116"/>
    </location>
</feature>
<dbReference type="InterPro" id="IPR036641">
    <property type="entry name" value="HPT_dom_sf"/>
</dbReference>
<dbReference type="InterPro" id="IPR029016">
    <property type="entry name" value="GAF-like_dom_sf"/>
</dbReference>
<dbReference type="Proteomes" id="UP000010478">
    <property type="component" value="Chromosome"/>
</dbReference>
<reference evidence="27 28" key="1">
    <citation type="submission" date="2012-05" db="EMBL/GenBank/DDBJ databases">
        <title>Finished chromosome of genome of Oscillatoria sp. PCC 7112.</title>
        <authorList>
            <consortium name="US DOE Joint Genome Institute"/>
            <person name="Gugger M."/>
            <person name="Coursin T."/>
            <person name="Rippka R."/>
            <person name="Tandeau De Marsac N."/>
            <person name="Huntemann M."/>
            <person name="Wei C.-L."/>
            <person name="Han J."/>
            <person name="Detter J.C."/>
            <person name="Han C."/>
            <person name="Tapia R."/>
            <person name="Davenport K."/>
            <person name="Daligault H."/>
            <person name="Erkkila T."/>
            <person name="Gu W."/>
            <person name="Munk A.C.C."/>
            <person name="Teshima H."/>
            <person name="Xu Y."/>
            <person name="Chain P."/>
            <person name="Chen A."/>
            <person name="Krypides N."/>
            <person name="Mavromatis K."/>
            <person name="Markowitz V."/>
            <person name="Szeto E."/>
            <person name="Ivanova N."/>
            <person name="Mikhailova N."/>
            <person name="Ovchinnikova G."/>
            <person name="Pagani I."/>
            <person name="Pati A."/>
            <person name="Goodwin L."/>
            <person name="Peters L."/>
            <person name="Pitluck S."/>
            <person name="Woyke T."/>
            <person name="Kerfeld C."/>
        </authorList>
    </citation>
    <scope>NUCLEOTIDE SEQUENCE [LARGE SCALE GENOMIC DNA]</scope>
    <source>
        <strain evidence="27 28">PCC 7112</strain>
    </source>
</reference>
<dbReference type="KEGG" id="oni:Osc7112_0508"/>
<sequence length="1532" mass="169324" precursor="true">MQLRKKTLLIIGAALISLIVVLYATASTILLHDFHNLEAQYVRQDVARALDALDDDLSNLDTSAQDYAEWDDTYSFVETRNKNFVKSNFVDSTFIYLRLNLLVLLDSNGKTIFSKGFDLKSQTEIPIPESLKQHLIEALLDSPTVDGDRRAAKTGVLTLPEARLLIASKPIFNSNAQGPSRGTLILGRYLDSSEIGLLSELTHLSVDFRLPSLDFKVGAANYFGHSAKAMARSRQELENVKLKISNLKSAEILVEPLSDTLVAGYALIRDIHGNLALLLRVETDRIIYGQGQATLELFTLSILAVGLIFSAIALLLLERLVLARLASLSTSVSNIAANGDPSLRVHMAGADELASLADGINRMLEALGNSQVERNESEDRYRLMAENSTDMITRHDPKGVFVYVSPASRALLGYEPSELIGRVPKDYFHPDDLETIAKAHWKVLALPVTYTVSYRIRRKDGKYIWFETTGRTIGDPQTGEVQEIIGISRDISVRKQTEQELRESEAAIKALYQVTSAPRTDPLNHLSTFDLRLQELLAMGCRHLGLSVGILSCIQGDNYQIRAVECPDGSIVKDQIYDLEKTFCVATAMAKEPIYFESVRFSGLSFNTDDRAFPIEAYMGIPVTVAGEVYGTLCFFSPTPVTEPFRAVDRELMKLMAQWVGSELERQQTDVDLAKARDQALAATRAKSEFLATMSHEIRTPMNGVIGMTGLLLDTPLTREQRDFVETIRSSGDALLTLINDILDFSKIESGKLDLEEHPFDIRTCIEESLDLVAAKAAEKKLEVGYLIDRTVPATAIGDSTRLRQILINLLSNAVKFTDAGEVVVSVTAKKISVPAANSKEPPLIAGEPLAINPAYEIQFAVKDTGIGIPSDRMDRLFKSFSQVDSSTSRQYGGTGLGLAISKRLAEMMGGRMWVESMGNLAGKPPADFKSAVLDLGWAESCEIAEKNGYAKSVLSNKPIGQNTKSVGSTFYFSTIVSGCNSSLPVNLSNSQPELAGKRVLIVDDNATNRRILTLQAQSWGMVARASASARLALDWLAAKEMFDLAVLDMQMPEMDGLALAAQIRQYPDCEKLPLVMLTSIGRQEINSPAMEMDFAAFLNKPIKQSQLYNVLINIFGEQTTEFKGQRTSGPFLQTIPVLAENLPLRILLADDHLVNQKVALQILQRMGYRADVAGNGIEVLEALRRQPYDVVLMDVQMPEMDGLETTRRIREQFSADLTLENHTGESEVSATDEQSPNRKSKIENRKSTDEESHNRKSKIENRKSTDEESHNRKSKIENRKSTEESHNRKSKIENRKSTRPWIVAMTANAMQGDREECMAAGMDDYLSKPIAIEQLVRALIACKTRSNSAFDRLQPIVCLDAPAEQIEETSELQVRSNVAVAGNPQLTIPNSPAVVDCAASNLDRALSHSHDSLSPKIIEGLREVEALDEAIEIYLETAPELLRGISMALCNADPLALRRSAHSLKSISGTLGAFRLFELCEELEIMGRMGTNANQPLPDPACALLEQLEAEYQRVEAALKIEMQYSETRTE</sequence>
<evidence type="ECO:0000256" key="1">
    <source>
        <dbReference type="ARBA" id="ARBA00000085"/>
    </source>
</evidence>
<evidence type="ECO:0000313" key="27">
    <source>
        <dbReference type="EMBL" id="AFZ05106.1"/>
    </source>
</evidence>
<dbReference type="InterPro" id="IPR036890">
    <property type="entry name" value="HATPase_C_sf"/>
</dbReference>
<evidence type="ECO:0000256" key="14">
    <source>
        <dbReference type="ARBA" id="ARBA00023136"/>
    </source>
</evidence>
<dbReference type="InterPro" id="IPR005467">
    <property type="entry name" value="His_kinase_dom"/>
</dbReference>
<feature type="domain" description="PAC" evidence="24">
    <location>
        <begin position="450"/>
        <end position="503"/>
    </location>
</feature>
<dbReference type="InterPro" id="IPR003660">
    <property type="entry name" value="HAMP_dom"/>
</dbReference>
<organism evidence="27 28">
    <name type="scientific">Phormidium nigroviride PCC 7112</name>
    <dbReference type="NCBI Taxonomy" id="179408"/>
    <lineage>
        <taxon>Bacteria</taxon>
        <taxon>Bacillati</taxon>
        <taxon>Cyanobacteriota</taxon>
        <taxon>Cyanophyceae</taxon>
        <taxon>Oscillatoriophycideae</taxon>
        <taxon>Oscillatoriales</taxon>
        <taxon>Oscillatoriaceae</taxon>
        <taxon>Phormidium</taxon>
    </lineage>
</organism>
<feature type="domain" description="HPt" evidence="26">
    <location>
        <begin position="1424"/>
        <end position="1523"/>
    </location>
</feature>
<dbReference type="Gene3D" id="3.30.565.10">
    <property type="entry name" value="Histidine kinase-like ATPase, C-terminal domain"/>
    <property type="match status" value="1"/>
</dbReference>
<feature type="modified residue" description="4-aspartylphosphate" evidence="19">
    <location>
        <position position="1049"/>
    </location>
</feature>
<evidence type="ECO:0000256" key="10">
    <source>
        <dbReference type="ARBA" id="ARBA00022777"/>
    </source>
</evidence>
<evidence type="ECO:0000259" key="23">
    <source>
        <dbReference type="PROSITE" id="PS50112"/>
    </source>
</evidence>
<dbReference type="Pfam" id="PF02518">
    <property type="entry name" value="HATPase_c"/>
    <property type="match status" value="1"/>
</dbReference>
<evidence type="ECO:0000256" key="9">
    <source>
        <dbReference type="ARBA" id="ARBA00022741"/>
    </source>
</evidence>
<dbReference type="InterPro" id="IPR004358">
    <property type="entry name" value="Sig_transdc_His_kin-like_C"/>
</dbReference>
<dbReference type="eggNOG" id="COG5002">
    <property type="taxonomic scope" value="Bacteria"/>
</dbReference>
<dbReference type="SUPFAM" id="SSF55785">
    <property type="entry name" value="PYP-like sensor domain (PAS domain)"/>
    <property type="match status" value="1"/>
</dbReference>
<dbReference type="PROSITE" id="PS50885">
    <property type="entry name" value="HAMP"/>
    <property type="match status" value="1"/>
</dbReference>
<evidence type="ECO:0000256" key="12">
    <source>
        <dbReference type="ARBA" id="ARBA00022989"/>
    </source>
</evidence>
<keyword evidence="10 27" id="KW-0418">Kinase</keyword>
<dbReference type="GO" id="GO:0005524">
    <property type="term" value="F:ATP binding"/>
    <property type="evidence" value="ECO:0007669"/>
    <property type="project" value="UniProtKB-KW"/>
</dbReference>
<dbReference type="InterPro" id="IPR003018">
    <property type="entry name" value="GAF"/>
</dbReference>
<feature type="modified residue" description="Phosphohistidine" evidence="18">
    <location>
        <position position="1463"/>
    </location>
</feature>
<feature type="domain" description="Response regulatory" evidence="22">
    <location>
        <begin position="1146"/>
        <end position="1344"/>
    </location>
</feature>
<dbReference type="SUPFAM" id="SSF55874">
    <property type="entry name" value="ATPase domain of HSP90 chaperone/DNA topoisomerase II/histidine kinase"/>
    <property type="match status" value="1"/>
</dbReference>
<feature type="domain" description="PAS" evidence="23">
    <location>
        <begin position="377"/>
        <end position="447"/>
    </location>
</feature>
<dbReference type="PROSITE" id="PS50894">
    <property type="entry name" value="HPT"/>
    <property type="match status" value="1"/>
</dbReference>
<feature type="compositionally biased region" description="Basic and acidic residues" evidence="20">
    <location>
        <begin position="1241"/>
        <end position="1297"/>
    </location>
</feature>
<dbReference type="GO" id="GO:0005886">
    <property type="term" value="C:plasma membrane"/>
    <property type="evidence" value="ECO:0007669"/>
    <property type="project" value="UniProtKB-SubCell"/>
</dbReference>
<evidence type="ECO:0000256" key="17">
    <source>
        <dbReference type="ARBA" id="ARBA00074306"/>
    </source>
</evidence>
<dbReference type="SMART" id="SM00086">
    <property type="entry name" value="PAC"/>
    <property type="match status" value="1"/>
</dbReference>
<dbReference type="eggNOG" id="COG2198">
    <property type="taxonomic scope" value="Bacteria"/>
</dbReference>
<evidence type="ECO:0000256" key="13">
    <source>
        <dbReference type="ARBA" id="ARBA00023012"/>
    </source>
</evidence>
<keyword evidence="14" id="KW-0472">Membrane</keyword>
<dbReference type="SMART" id="SM00091">
    <property type="entry name" value="PAS"/>
    <property type="match status" value="1"/>
</dbReference>
<evidence type="ECO:0000259" key="25">
    <source>
        <dbReference type="PROSITE" id="PS50885"/>
    </source>
</evidence>
<dbReference type="CDD" id="cd16922">
    <property type="entry name" value="HATPase_EvgS-ArcB-TorS-like"/>
    <property type="match status" value="1"/>
</dbReference>
<dbReference type="SMART" id="SM00448">
    <property type="entry name" value="REC"/>
    <property type="match status" value="2"/>
</dbReference>
<dbReference type="CDD" id="cd17546">
    <property type="entry name" value="REC_hyHK_CKI1_RcsC-like"/>
    <property type="match status" value="2"/>
</dbReference>
<dbReference type="EMBL" id="CP003614">
    <property type="protein sequence ID" value="AFZ05106.1"/>
    <property type="molecule type" value="Genomic_DNA"/>
</dbReference>
<dbReference type="SMART" id="SM00065">
    <property type="entry name" value="GAF"/>
    <property type="match status" value="1"/>
</dbReference>
<evidence type="ECO:0000256" key="18">
    <source>
        <dbReference type="PROSITE-ProRule" id="PRU00110"/>
    </source>
</evidence>
<keyword evidence="12" id="KW-1133">Transmembrane helix</keyword>
<dbReference type="OrthoDB" id="5389090at2"/>
<gene>
    <name evidence="27" type="ORF">Osc7112_0508</name>
</gene>
<dbReference type="InterPro" id="IPR000700">
    <property type="entry name" value="PAS-assoc_C"/>
</dbReference>
<comment type="subunit">
    <text evidence="15">At low DSF concentrations, interacts with RpfF.</text>
</comment>
<dbReference type="PROSITE" id="PS50112">
    <property type="entry name" value="PAS"/>
    <property type="match status" value="1"/>
</dbReference>
<comment type="subcellular location">
    <subcellularLocation>
        <location evidence="2">Cell membrane</location>
        <topology evidence="2">Multi-pass membrane protein</topology>
    </subcellularLocation>
</comment>
<evidence type="ECO:0000313" key="28">
    <source>
        <dbReference type="Proteomes" id="UP000010478"/>
    </source>
</evidence>
<evidence type="ECO:0000256" key="8">
    <source>
        <dbReference type="ARBA" id="ARBA00022692"/>
    </source>
</evidence>
<keyword evidence="11" id="KW-0067">ATP-binding</keyword>